<evidence type="ECO:0000256" key="18">
    <source>
        <dbReference type="ARBA" id="ARBA00029893"/>
    </source>
</evidence>
<feature type="transmembrane region" description="Helical" evidence="24">
    <location>
        <begin position="46"/>
        <end position="68"/>
    </location>
</feature>
<comment type="pathway">
    <text evidence="4">Lipid metabolism.</text>
</comment>
<evidence type="ECO:0000256" key="17">
    <source>
        <dbReference type="ARBA" id="ARBA00023264"/>
    </source>
</evidence>
<dbReference type="EC" id="2.7.7.41" evidence="6"/>
<keyword evidence="8" id="KW-1003">Cell membrane</keyword>
<sequence length="268" mass="29058">MKQRVITAIVALVIFIPILIVGGWAIEVTAAVLAVVGVYELFKMKGLTIGSFAGVVSALAALVLVLPLENYFPFLPESLTSSNLFYFFVMILLTETVFSKNSYTLDQAAFPVIVSLYVGMGFKCFLLARGTTADLTMLLFGLLVVWSTDIGAYMIGRKIGKNKLAPAISPNKTLEGAFGGILSAIVVASIYLHFFATEGIFNQGLPVMLLFTVFLSMVGQMGDLVESAYKRHYGVKDSGNILPGHGGILDRFDSMIFVFPVMHLLGLF</sequence>
<keyword evidence="9" id="KW-0444">Lipid biosynthesis</keyword>
<evidence type="ECO:0000256" key="10">
    <source>
        <dbReference type="ARBA" id="ARBA00022679"/>
    </source>
</evidence>
<evidence type="ECO:0000256" key="15">
    <source>
        <dbReference type="ARBA" id="ARBA00023136"/>
    </source>
</evidence>
<evidence type="ECO:0000256" key="6">
    <source>
        <dbReference type="ARBA" id="ARBA00012487"/>
    </source>
</evidence>
<keyword evidence="17" id="KW-1208">Phospholipid metabolism</keyword>
<evidence type="ECO:0000256" key="16">
    <source>
        <dbReference type="ARBA" id="ARBA00023209"/>
    </source>
</evidence>
<keyword evidence="26" id="KW-1185">Reference proteome</keyword>
<proteinExistence type="inferred from homology"/>
<evidence type="ECO:0000256" key="3">
    <source>
        <dbReference type="ARBA" id="ARBA00005119"/>
    </source>
</evidence>
<evidence type="ECO:0000256" key="7">
    <source>
        <dbReference type="ARBA" id="ARBA00019373"/>
    </source>
</evidence>
<feature type="transmembrane region" description="Helical" evidence="24">
    <location>
        <begin position="135"/>
        <end position="155"/>
    </location>
</feature>
<keyword evidence="15 24" id="KW-0472">Membrane</keyword>
<evidence type="ECO:0000256" key="21">
    <source>
        <dbReference type="ARBA" id="ARBA00032396"/>
    </source>
</evidence>
<keyword evidence="13 24" id="KW-1133">Transmembrane helix</keyword>
<feature type="transmembrane region" description="Helical" evidence="24">
    <location>
        <begin position="176"/>
        <end position="194"/>
    </location>
</feature>
<evidence type="ECO:0000256" key="9">
    <source>
        <dbReference type="ARBA" id="ARBA00022516"/>
    </source>
</evidence>
<dbReference type="RefSeq" id="WP_275468566.1">
    <property type="nucleotide sequence ID" value="NZ_CP110232.1"/>
</dbReference>
<comment type="similarity">
    <text evidence="5">Belongs to the CDS family.</text>
</comment>
<dbReference type="PANTHER" id="PTHR46382:SF1">
    <property type="entry name" value="PHOSPHATIDATE CYTIDYLYLTRANSFERASE"/>
    <property type="match status" value="1"/>
</dbReference>
<dbReference type="EMBL" id="CP110232">
    <property type="protein sequence ID" value="WEG72764.1"/>
    <property type="molecule type" value="Genomic_DNA"/>
</dbReference>
<evidence type="ECO:0000256" key="11">
    <source>
        <dbReference type="ARBA" id="ARBA00022692"/>
    </source>
</evidence>
<dbReference type="KEGG" id="vie:OL234_07175"/>
<evidence type="ECO:0000256" key="14">
    <source>
        <dbReference type="ARBA" id="ARBA00023098"/>
    </source>
</evidence>
<dbReference type="PANTHER" id="PTHR46382">
    <property type="entry name" value="PHOSPHATIDATE CYTIDYLYLTRANSFERASE"/>
    <property type="match status" value="1"/>
</dbReference>
<evidence type="ECO:0000256" key="22">
    <source>
        <dbReference type="ARBA" id="ARBA00032743"/>
    </source>
</evidence>
<dbReference type="GO" id="GO:0016024">
    <property type="term" value="P:CDP-diacylglycerol biosynthetic process"/>
    <property type="evidence" value="ECO:0007669"/>
    <property type="project" value="TreeGrafter"/>
</dbReference>
<feature type="transmembrane region" description="Helical" evidence="24">
    <location>
        <begin position="6"/>
        <end position="39"/>
    </location>
</feature>
<keyword evidence="10" id="KW-0808">Transferase</keyword>
<dbReference type="GO" id="GO:0004605">
    <property type="term" value="F:phosphatidate cytidylyltransferase activity"/>
    <property type="evidence" value="ECO:0007669"/>
    <property type="project" value="UniProtKB-EC"/>
</dbReference>
<evidence type="ECO:0000256" key="20">
    <source>
        <dbReference type="ARBA" id="ARBA00032253"/>
    </source>
</evidence>
<evidence type="ECO:0000256" key="19">
    <source>
        <dbReference type="ARBA" id="ARBA00031825"/>
    </source>
</evidence>
<dbReference type="GO" id="GO:0005886">
    <property type="term" value="C:plasma membrane"/>
    <property type="evidence" value="ECO:0007669"/>
    <property type="project" value="UniProtKB-SubCell"/>
</dbReference>
<evidence type="ECO:0000256" key="2">
    <source>
        <dbReference type="ARBA" id="ARBA00004651"/>
    </source>
</evidence>
<accession>A0AAF0I6I4</accession>
<keyword evidence="14" id="KW-0443">Lipid metabolism</keyword>
<evidence type="ECO:0000313" key="25">
    <source>
        <dbReference type="EMBL" id="WEG72764.1"/>
    </source>
</evidence>
<feature type="transmembrane region" description="Helical" evidence="24">
    <location>
        <begin position="200"/>
        <end position="221"/>
    </location>
</feature>
<evidence type="ECO:0000313" key="26">
    <source>
        <dbReference type="Proteomes" id="UP001179647"/>
    </source>
</evidence>
<evidence type="ECO:0000256" key="12">
    <source>
        <dbReference type="ARBA" id="ARBA00022695"/>
    </source>
</evidence>
<dbReference type="Pfam" id="PF01148">
    <property type="entry name" value="CTP_transf_1"/>
    <property type="match status" value="1"/>
</dbReference>
<feature type="transmembrane region" description="Helical" evidence="24">
    <location>
        <begin position="80"/>
        <end position="98"/>
    </location>
</feature>
<evidence type="ECO:0000256" key="1">
    <source>
        <dbReference type="ARBA" id="ARBA00001698"/>
    </source>
</evidence>
<gene>
    <name evidence="25" type="ORF">OL234_07175</name>
</gene>
<evidence type="ECO:0000256" key="5">
    <source>
        <dbReference type="ARBA" id="ARBA00010185"/>
    </source>
</evidence>
<evidence type="ECO:0000256" key="4">
    <source>
        <dbReference type="ARBA" id="ARBA00005189"/>
    </source>
</evidence>
<reference evidence="25" key="1">
    <citation type="submission" date="2022-10" db="EMBL/GenBank/DDBJ databases">
        <title>Vagococcus sp. isolated from poultry meat.</title>
        <authorList>
            <person name="Johansson P."/>
            <person name="Bjorkroth J."/>
        </authorList>
    </citation>
    <scope>NUCLEOTIDE SEQUENCE</scope>
    <source>
        <strain evidence="25">STAA11</strain>
    </source>
</reference>
<evidence type="ECO:0000256" key="23">
    <source>
        <dbReference type="ARBA" id="ARBA00033406"/>
    </source>
</evidence>
<evidence type="ECO:0000256" key="8">
    <source>
        <dbReference type="ARBA" id="ARBA00022475"/>
    </source>
</evidence>
<dbReference type="Proteomes" id="UP001179647">
    <property type="component" value="Chromosome"/>
</dbReference>
<evidence type="ECO:0000256" key="13">
    <source>
        <dbReference type="ARBA" id="ARBA00022989"/>
    </source>
</evidence>
<feature type="transmembrane region" description="Helical" evidence="24">
    <location>
        <begin position="110"/>
        <end position="129"/>
    </location>
</feature>
<keyword evidence="16" id="KW-0594">Phospholipid biosynthesis</keyword>
<dbReference type="AlphaFoldDB" id="A0AAF0I6I4"/>
<comment type="catalytic activity">
    <reaction evidence="1">
        <text>a 1,2-diacyl-sn-glycero-3-phosphate + CTP + H(+) = a CDP-1,2-diacyl-sn-glycerol + diphosphate</text>
        <dbReference type="Rhea" id="RHEA:16229"/>
        <dbReference type="ChEBI" id="CHEBI:15378"/>
        <dbReference type="ChEBI" id="CHEBI:33019"/>
        <dbReference type="ChEBI" id="CHEBI:37563"/>
        <dbReference type="ChEBI" id="CHEBI:58332"/>
        <dbReference type="ChEBI" id="CHEBI:58608"/>
        <dbReference type="EC" id="2.7.7.41"/>
    </reaction>
</comment>
<organism evidence="25 26">
    <name type="scientific">Vagococcus intermedius</name>
    <dbReference type="NCBI Taxonomy" id="2991418"/>
    <lineage>
        <taxon>Bacteria</taxon>
        <taxon>Bacillati</taxon>
        <taxon>Bacillota</taxon>
        <taxon>Bacilli</taxon>
        <taxon>Lactobacillales</taxon>
        <taxon>Enterococcaceae</taxon>
        <taxon>Vagococcus</taxon>
    </lineage>
</organism>
<name>A0AAF0I6I4_9ENTE</name>
<comment type="subcellular location">
    <subcellularLocation>
        <location evidence="2">Cell membrane</location>
        <topology evidence="2">Multi-pass membrane protein</topology>
    </subcellularLocation>
</comment>
<protein>
    <recommendedName>
        <fullName evidence="7">Phosphatidate cytidylyltransferase</fullName>
        <ecNumber evidence="6">2.7.7.41</ecNumber>
    </recommendedName>
    <alternativeName>
        <fullName evidence="20">CDP-DAG synthase</fullName>
    </alternativeName>
    <alternativeName>
        <fullName evidence="22">CDP-DG synthase</fullName>
    </alternativeName>
    <alternativeName>
        <fullName evidence="18">CDP-diacylglycerol synthase</fullName>
    </alternativeName>
    <alternativeName>
        <fullName evidence="21">CDP-diglyceride pyrophosphorylase</fullName>
    </alternativeName>
    <alternativeName>
        <fullName evidence="23">CDP-diglyceride synthase</fullName>
    </alternativeName>
    <alternativeName>
        <fullName evidence="19">CTP:phosphatidate cytidylyltransferase</fullName>
    </alternativeName>
</protein>
<comment type="pathway">
    <text evidence="3">Phospholipid metabolism; CDP-diacylglycerol biosynthesis; CDP-diacylglycerol from sn-glycerol 3-phosphate: step 3/3.</text>
</comment>
<keyword evidence="12 25" id="KW-0548">Nucleotidyltransferase</keyword>
<evidence type="ECO:0000256" key="24">
    <source>
        <dbReference type="SAM" id="Phobius"/>
    </source>
</evidence>
<keyword evidence="11 24" id="KW-0812">Transmembrane</keyword>